<keyword evidence="2" id="KW-1185">Reference proteome</keyword>
<evidence type="ECO:0008006" key="3">
    <source>
        <dbReference type="Google" id="ProtNLM"/>
    </source>
</evidence>
<dbReference type="EMBL" id="JBHSPR010000023">
    <property type="protein sequence ID" value="MFC6019911.1"/>
    <property type="molecule type" value="Genomic_DNA"/>
</dbReference>
<dbReference type="SUPFAM" id="SSF48452">
    <property type="entry name" value="TPR-like"/>
    <property type="match status" value="1"/>
</dbReference>
<reference evidence="2" key="1">
    <citation type="journal article" date="2019" name="Int. J. Syst. Evol. Microbiol.">
        <title>The Global Catalogue of Microorganisms (GCM) 10K type strain sequencing project: providing services to taxonomists for standard genome sequencing and annotation.</title>
        <authorList>
            <consortium name="The Broad Institute Genomics Platform"/>
            <consortium name="The Broad Institute Genome Sequencing Center for Infectious Disease"/>
            <person name="Wu L."/>
            <person name="Ma J."/>
        </authorList>
    </citation>
    <scope>NUCLEOTIDE SEQUENCE [LARGE SCALE GENOMIC DNA]</scope>
    <source>
        <strain evidence="2">ZS-35-S2</strain>
    </source>
</reference>
<protein>
    <recommendedName>
        <fullName evidence="3">Tetratricopeptide repeat protein</fullName>
    </recommendedName>
</protein>
<comment type="caution">
    <text evidence="1">The sequence shown here is derived from an EMBL/GenBank/DDBJ whole genome shotgun (WGS) entry which is preliminary data.</text>
</comment>
<dbReference type="Gene3D" id="1.25.40.10">
    <property type="entry name" value="Tetratricopeptide repeat domain"/>
    <property type="match status" value="1"/>
</dbReference>
<accession>A0ABW1KDQ0</accession>
<proteinExistence type="predicted"/>
<dbReference type="InterPro" id="IPR011990">
    <property type="entry name" value="TPR-like_helical_dom_sf"/>
</dbReference>
<dbReference type="RefSeq" id="WP_377426419.1">
    <property type="nucleotide sequence ID" value="NZ_JBHSPR010000023.1"/>
</dbReference>
<organism evidence="1 2">
    <name type="scientific">Plantactinospora solaniradicis</name>
    <dbReference type="NCBI Taxonomy" id="1723736"/>
    <lineage>
        <taxon>Bacteria</taxon>
        <taxon>Bacillati</taxon>
        <taxon>Actinomycetota</taxon>
        <taxon>Actinomycetes</taxon>
        <taxon>Micromonosporales</taxon>
        <taxon>Micromonosporaceae</taxon>
        <taxon>Plantactinospora</taxon>
    </lineage>
</organism>
<dbReference type="Proteomes" id="UP001596203">
    <property type="component" value="Unassembled WGS sequence"/>
</dbReference>
<gene>
    <name evidence="1" type="ORF">ACFP2T_27400</name>
</gene>
<sequence length="113" mass="12225">MDTARRALALTRSTRDQRAQAELLFTLGDALLKANSLTEAERCFGEAYALCERLSYPLLRIRAGLGLARAELAAGRGAKALLRARAMRAEAVTADFTTLAEEADQILVSALTE</sequence>
<name>A0ABW1KDQ0_9ACTN</name>
<evidence type="ECO:0000313" key="2">
    <source>
        <dbReference type="Proteomes" id="UP001596203"/>
    </source>
</evidence>
<evidence type="ECO:0000313" key="1">
    <source>
        <dbReference type="EMBL" id="MFC6019911.1"/>
    </source>
</evidence>